<dbReference type="EMBL" id="JAQQLE010000005">
    <property type="protein sequence ID" value="MDC7713996.1"/>
    <property type="molecule type" value="Genomic_DNA"/>
</dbReference>
<evidence type="ECO:0000313" key="3">
    <source>
        <dbReference type="EMBL" id="MDC7713996.1"/>
    </source>
</evidence>
<accession>A0ABT5IN63</accession>
<sequence>MSEGIQMAIVGLMVAGAALYLLRKYLPRGRTAGGKSTQDGACGSCKRCNSGSCH</sequence>
<feature type="region of interest" description="Disordered" evidence="1">
    <location>
        <begin position="31"/>
        <end position="54"/>
    </location>
</feature>
<dbReference type="Proteomes" id="UP001222030">
    <property type="component" value="Unassembled WGS sequence"/>
</dbReference>
<keyword evidence="4" id="KW-1185">Reference proteome</keyword>
<gene>
    <name evidence="3" type="ORF">PQU96_07600</name>
</gene>
<reference evidence="3 4" key="1">
    <citation type="submission" date="2023-01" db="EMBL/GenBank/DDBJ databases">
        <title>Novel species of the genus Vogesella isolated from rivers.</title>
        <authorList>
            <person name="Lu H."/>
        </authorList>
    </citation>
    <scope>NUCLEOTIDE SEQUENCE [LARGE SCALE GENOMIC DNA]</scope>
    <source>
        <strain evidence="3 4">LYT5W</strain>
    </source>
</reference>
<keyword evidence="2" id="KW-0472">Membrane</keyword>
<evidence type="ECO:0000256" key="2">
    <source>
        <dbReference type="SAM" id="Phobius"/>
    </source>
</evidence>
<name>A0ABT5IN63_9NEIS</name>
<dbReference type="RefSeq" id="WP_272771684.1">
    <property type="nucleotide sequence ID" value="NZ_JAQQLE010000005.1"/>
</dbReference>
<evidence type="ECO:0000313" key="4">
    <source>
        <dbReference type="Proteomes" id="UP001222030"/>
    </source>
</evidence>
<keyword evidence="2" id="KW-1133">Transmembrane helix</keyword>
<keyword evidence="2" id="KW-0812">Transmembrane</keyword>
<comment type="caution">
    <text evidence="3">The sequence shown here is derived from an EMBL/GenBank/DDBJ whole genome shotgun (WGS) entry which is preliminary data.</text>
</comment>
<feature type="transmembrane region" description="Helical" evidence="2">
    <location>
        <begin position="6"/>
        <end position="22"/>
    </location>
</feature>
<evidence type="ECO:0000256" key="1">
    <source>
        <dbReference type="SAM" id="MobiDB-lite"/>
    </source>
</evidence>
<protein>
    <submittedName>
        <fullName evidence="3">FeoB-associated Cys-rich membrane protein</fullName>
    </submittedName>
</protein>
<organism evidence="3 4">
    <name type="scientific">Vogesella margarita</name>
    <dbReference type="NCBI Taxonomy" id="2984199"/>
    <lineage>
        <taxon>Bacteria</taxon>
        <taxon>Pseudomonadati</taxon>
        <taxon>Pseudomonadota</taxon>
        <taxon>Betaproteobacteria</taxon>
        <taxon>Neisseriales</taxon>
        <taxon>Chromobacteriaceae</taxon>
        <taxon>Vogesella</taxon>
    </lineage>
</organism>
<proteinExistence type="predicted"/>